<dbReference type="CDD" id="cd03884">
    <property type="entry name" value="M20_bAS"/>
    <property type="match status" value="1"/>
</dbReference>
<dbReference type="PANTHER" id="PTHR32494">
    <property type="entry name" value="ALLANTOATE DEIMINASE-RELATED"/>
    <property type="match status" value="1"/>
</dbReference>
<evidence type="ECO:0000259" key="9">
    <source>
        <dbReference type="Pfam" id="PF07687"/>
    </source>
</evidence>
<feature type="binding site" evidence="8">
    <location>
        <position position="289"/>
    </location>
    <ligand>
        <name>allantoate</name>
        <dbReference type="ChEBI" id="CHEBI:17536"/>
    </ligand>
</feature>
<dbReference type="GeneID" id="70912394"/>
<comment type="subunit">
    <text evidence="3">Homodimer.</text>
</comment>
<evidence type="ECO:0000256" key="7">
    <source>
        <dbReference type="PIRSR" id="PIRSR001235-1"/>
    </source>
</evidence>
<dbReference type="PIRSF" id="PIRSF001235">
    <property type="entry name" value="Amidase_carbamoylase"/>
    <property type="match status" value="1"/>
</dbReference>
<feature type="binding site" evidence="7">
    <location>
        <position position="188"/>
    </location>
    <ligand>
        <name>Zn(2+)</name>
        <dbReference type="ChEBI" id="CHEBI:29105"/>
        <label>1</label>
    </ligand>
</feature>
<evidence type="ECO:0000256" key="2">
    <source>
        <dbReference type="ARBA" id="ARBA00006153"/>
    </source>
</evidence>
<comment type="cofactor">
    <cofactor evidence="1">
        <name>Mn(2+)</name>
        <dbReference type="ChEBI" id="CHEBI:29035"/>
    </cofactor>
</comment>
<dbReference type="NCBIfam" id="TIGR01879">
    <property type="entry name" value="hydantase"/>
    <property type="match status" value="1"/>
</dbReference>
<dbReference type="InterPro" id="IPR011650">
    <property type="entry name" value="Peptidase_M20_dimer"/>
</dbReference>
<sequence length="417" mass="45297">MSKLDAQRIMERADHLATFTSMQDGLKRTYLSPEHKQAHHQLGEWMLQAGLETWQDSVGNQWGRKVSSNPTMPTLIIGSHSDTVADAGKYDGNLGILVGISSLEQLKDVEFPFHVDVVAFADEEGTRFNSTLIGSSAVAGVFDQNWLSLKDNDGVTMSQAMVEFGLSPEEVGKDSRSSDGVMAYLEVHIEQGPVLEAQNQPVGVVTGIAGAKRFQFQVKGLAGHAGTVPMGMRMDALCAVAEMISTIENYATEQSKTENKVVATVGKCEVSPGSVNVIPGEVNFTVDIRSLNQEQLERSCDDLLTALNAIAKRREVSFSNRLLYQASAVPCNDSLQSQWGEIVSRVSESEPVFLPSGAGHDALAMIHLTEVAMLFVRCDKGISHNPLESVQEDDVAVALQCLTEMILAQQERKTDGN</sequence>
<name>A0AAN1CVF7_VIBNA</name>
<dbReference type="Gene3D" id="3.30.70.360">
    <property type="match status" value="1"/>
</dbReference>
<dbReference type="AlphaFoldDB" id="A0AAN1CVF7"/>
<feature type="binding site" evidence="7">
    <location>
        <position position="80"/>
    </location>
    <ligand>
        <name>Zn(2+)</name>
        <dbReference type="ChEBI" id="CHEBI:29105"/>
        <label>1</label>
    </ligand>
</feature>
<evidence type="ECO:0000313" key="11">
    <source>
        <dbReference type="Proteomes" id="UP000092741"/>
    </source>
</evidence>
<dbReference type="KEGG" id="vna:PN96_06295"/>
<keyword evidence="6" id="KW-0464">Manganese</keyword>
<gene>
    <name evidence="10" type="ORF">BA890_07055</name>
</gene>
<feature type="binding site" evidence="7">
    <location>
        <position position="384"/>
    </location>
    <ligand>
        <name>Zn(2+)</name>
        <dbReference type="ChEBI" id="CHEBI:29105"/>
        <label>2</label>
    </ligand>
</feature>
<dbReference type="Pfam" id="PF07687">
    <property type="entry name" value="M20_dimer"/>
    <property type="match status" value="1"/>
</dbReference>
<evidence type="ECO:0000256" key="3">
    <source>
        <dbReference type="ARBA" id="ARBA00011738"/>
    </source>
</evidence>
<feature type="binding site" evidence="8">
    <location>
        <position position="213"/>
    </location>
    <ligand>
        <name>allantoate</name>
        <dbReference type="ChEBI" id="CHEBI:17536"/>
    </ligand>
</feature>
<comment type="cofactor">
    <cofactor evidence="7">
        <name>Zn(2+)</name>
        <dbReference type="ChEBI" id="CHEBI:29105"/>
    </cofactor>
    <text evidence="7">Binds 2 Zn(2+) ions per subunit.</text>
</comment>
<dbReference type="RefSeq" id="WP_020333208.1">
    <property type="nucleotide sequence ID" value="NZ_ATFJ01000003.1"/>
</dbReference>
<keyword evidence="4 7" id="KW-0479">Metal-binding</keyword>
<keyword evidence="11" id="KW-1185">Reference proteome</keyword>
<dbReference type="Gene3D" id="3.40.630.10">
    <property type="entry name" value="Zn peptidases"/>
    <property type="match status" value="1"/>
</dbReference>
<evidence type="ECO:0000256" key="5">
    <source>
        <dbReference type="ARBA" id="ARBA00022801"/>
    </source>
</evidence>
<keyword evidence="7" id="KW-0862">Zinc</keyword>
<dbReference type="SUPFAM" id="SSF55031">
    <property type="entry name" value="Bacterial exopeptidase dimerisation domain"/>
    <property type="match status" value="1"/>
</dbReference>
<dbReference type="SUPFAM" id="SSF53187">
    <property type="entry name" value="Zn-dependent exopeptidases"/>
    <property type="match status" value="1"/>
</dbReference>
<reference evidence="10 11" key="1">
    <citation type="submission" date="2016-07" db="EMBL/GenBank/DDBJ databases">
        <title>Developing Vibrio natriegens as a novel, fast-growing host for biotechnology.</title>
        <authorList>
            <person name="Weinstock M.T."/>
            <person name="Hesek E.D."/>
            <person name="Wilson C.M."/>
            <person name="Gibson D.G."/>
        </authorList>
    </citation>
    <scope>NUCLEOTIDE SEQUENCE [LARGE SCALE GENOMIC DNA]</scope>
    <source>
        <strain evidence="10 11">ATCC 14048</strain>
    </source>
</reference>
<feature type="binding site" evidence="8">
    <location>
        <position position="276"/>
    </location>
    <ligand>
        <name>allantoate</name>
        <dbReference type="ChEBI" id="CHEBI:17536"/>
    </ligand>
</feature>
<protein>
    <submittedName>
        <fullName evidence="10">Zn-dependent hydrolase</fullName>
    </submittedName>
</protein>
<keyword evidence="5 10" id="KW-0378">Hydrolase</keyword>
<evidence type="ECO:0000256" key="8">
    <source>
        <dbReference type="PIRSR" id="PIRSR001235-2"/>
    </source>
</evidence>
<dbReference type="GO" id="GO:0016813">
    <property type="term" value="F:hydrolase activity, acting on carbon-nitrogen (but not peptide) bonds, in linear amidines"/>
    <property type="evidence" value="ECO:0007669"/>
    <property type="project" value="InterPro"/>
</dbReference>
<dbReference type="NCBIfam" id="NF006775">
    <property type="entry name" value="PRK09290.2-5"/>
    <property type="match status" value="1"/>
</dbReference>
<dbReference type="EMBL" id="CP016345">
    <property type="protein sequence ID" value="ANQ12532.1"/>
    <property type="molecule type" value="Genomic_DNA"/>
</dbReference>
<feature type="binding site" evidence="7">
    <location>
        <position position="91"/>
    </location>
    <ligand>
        <name>Zn(2+)</name>
        <dbReference type="ChEBI" id="CHEBI:29105"/>
        <label>2</label>
    </ligand>
</feature>
<evidence type="ECO:0000256" key="6">
    <source>
        <dbReference type="ARBA" id="ARBA00023211"/>
    </source>
</evidence>
<evidence type="ECO:0000256" key="1">
    <source>
        <dbReference type="ARBA" id="ARBA00001936"/>
    </source>
</evidence>
<dbReference type="InterPro" id="IPR010158">
    <property type="entry name" value="Amidase_Cbmase"/>
</dbReference>
<dbReference type="InterPro" id="IPR036264">
    <property type="entry name" value="Bact_exopeptidase_dim_dom"/>
</dbReference>
<dbReference type="Pfam" id="PF01546">
    <property type="entry name" value="Peptidase_M20"/>
    <property type="match status" value="1"/>
</dbReference>
<evidence type="ECO:0000313" key="10">
    <source>
        <dbReference type="EMBL" id="ANQ12532.1"/>
    </source>
</evidence>
<dbReference type="PANTHER" id="PTHR32494:SF19">
    <property type="entry name" value="ALLANTOATE DEIMINASE-RELATED"/>
    <property type="match status" value="1"/>
</dbReference>
<accession>A0AAN1CVF7</accession>
<organism evidence="10 11">
    <name type="scientific">Vibrio natriegens NBRC 15636 = ATCC 14048 = DSM 759</name>
    <dbReference type="NCBI Taxonomy" id="1219067"/>
    <lineage>
        <taxon>Bacteria</taxon>
        <taxon>Pseudomonadati</taxon>
        <taxon>Pseudomonadota</taxon>
        <taxon>Gammaproteobacteria</taxon>
        <taxon>Vibrionales</taxon>
        <taxon>Vibrionaceae</taxon>
        <taxon>Vibrio</taxon>
    </lineage>
</organism>
<dbReference type="Proteomes" id="UP000092741">
    <property type="component" value="Chromosome 1"/>
</dbReference>
<feature type="binding site" evidence="7">
    <location>
        <position position="91"/>
    </location>
    <ligand>
        <name>Zn(2+)</name>
        <dbReference type="ChEBI" id="CHEBI:29105"/>
        <label>1</label>
    </ligand>
</feature>
<proteinExistence type="inferred from homology"/>
<feature type="binding site" evidence="7">
    <location>
        <position position="124"/>
    </location>
    <ligand>
        <name>Zn(2+)</name>
        <dbReference type="ChEBI" id="CHEBI:29105"/>
        <label>2</label>
    </ligand>
</feature>
<feature type="domain" description="Peptidase M20 dimerisation" evidence="9">
    <location>
        <begin position="207"/>
        <end position="313"/>
    </location>
</feature>
<dbReference type="InterPro" id="IPR002933">
    <property type="entry name" value="Peptidase_M20"/>
</dbReference>
<dbReference type="GO" id="GO:0046872">
    <property type="term" value="F:metal ion binding"/>
    <property type="evidence" value="ECO:0007669"/>
    <property type="project" value="UniProtKB-KW"/>
</dbReference>
<comment type="similarity">
    <text evidence="2">Belongs to the peptidase M20 family.</text>
</comment>
<evidence type="ECO:0000256" key="4">
    <source>
        <dbReference type="ARBA" id="ARBA00022723"/>
    </source>
</evidence>